<evidence type="ECO:0000313" key="1">
    <source>
        <dbReference type="EMBL" id="GBP54504.1"/>
    </source>
</evidence>
<dbReference type="OrthoDB" id="7431392at2759"/>
<comment type="caution">
    <text evidence="1">The sequence shown here is derived from an EMBL/GenBank/DDBJ whole genome shotgun (WGS) entry which is preliminary data.</text>
</comment>
<reference evidence="1 2" key="1">
    <citation type="journal article" date="2019" name="Commun. Biol.">
        <title>The bagworm genome reveals a unique fibroin gene that provides high tensile strength.</title>
        <authorList>
            <person name="Kono N."/>
            <person name="Nakamura H."/>
            <person name="Ohtoshi R."/>
            <person name="Tomita M."/>
            <person name="Numata K."/>
            <person name="Arakawa K."/>
        </authorList>
    </citation>
    <scope>NUCLEOTIDE SEQUENCE [LARGE SCALE GENOMIC DNA]</scope>
</reference>
<dbReference type="Proteomes" id="UP000299102">
    <property type="component" value="Unassembled WGS sequence"/>
</dbReference>
<keyword evidence="2" id="KW-1185">Reference proteome</keyword>
<dbReference type="AlphaFoldDB" id="A0A4C1WWR8"/>
<dbReference type="EMBL" id="BGZK01000648">
    <property type="protein sequence ID" value="GBP54504.1"/>
    <property type="molecule type" value="Genomic_DNA"/>
</dbReference>
<accession>A0A4C1WWR8</accession>
<sequence length="114" mass="12991">MEQTVGNLLKKWDIPEETIDRFESNDITLNFWRELNDDLLKELCPHMGTRLLIKKAVDARIIAETSTATASELTNEAEVINLIELNDVSFSLSDLILKTNITIPDFDLKTLLET</sequence>
<gene>
    <name evidence="1" type="ORF">EVAR_47376_1</name>
</gene>
<organism evidence="1 2">
    <name type="scientific">Eumeta variegata</name>
    <name type="common">Bagworm moth</name>
    <name type="synonym">Eumeta japonica</name>
    <dbReference type="NCBI Taxonomy" id="151549"/>
    <lineage>
        <taxon>Eukaryota</taxon>
        <taxon>Metazoa</taxon>
        <taxon>Ecdysozoa</taxon>
        <taxon>Arthropoda</taxon>
        <taxon>Hexapoda</taxon>
        <taxon>Insecta</taxon>
        <taxon>Pterygota</taxon>
        <taxon>Neoptera</taxon>
        <taxon>Endopterygota</taxon>
        <taxon>Lepidoptera</taxon>
        <taxon>Glossata</taxon>
        <taxon>Ditrysia</taxon>
        <taxon>Tineoidea</taxon>
        <taxon>Psychidae</taxon>
        <taxon>Oiketicinae</taxon>
        <taxon>Eumeta</taxon>
    </lineage>
</organism>
<protein>
    <submittedName>
        <fullName evidence="1">Uncharacterized protein</fullName>
    </submittedName>
</protein>
<proteinExistence type="predicted"/>
<name>A0A4C1WWR8_EUMVA</name>
<evidence type="ECO:0000313" key="2">
    <source>
        <dbReference type="Proteomes" id="UP000299102"/>
    </source>
</evidence>